<evidence type="ECO:0000313" key="1">
    <source>
        <dbReference type="EMBL" id="AXI04104.1"/>
    </source>
</evidence>
<protein>
    <recommendedName>
        <fullName evidence="3">RNA polymerase alpha subunit C-terminal domain-containing protein</fullName>
    </recommendedName>
</protein>
<reference evidence="1 2" key="1">
    <citation type="submission" date="2018-07" db="EMBL/GenBank/DDBJ databases">
        <title>Genome sequencing of Moraxellaceae gen. HYN0046.</title>
        <authorList>
            <person name="Kim M."/>
            <person name="Yi H."/>
        </authorList>
    </citation>
    <scope>NUCLEOTIDE SEQUENCE [LARGE SCALE GENOMIC DNA]</scope>
    <source>
        <strain evidence="1 2">HYN0046</strain>
    </source>
</reference>
<dbReference type="Proteomes" id="UP000253940">
    <property type="component" value="Chromosome"/>
</dbReference>
<evidence type="ECO:0008006" key="3">
    <source>
        <dbReference type="Google" id="ProtNLM"/>
    </source>
</evidence>
<proteinExistence type="predicted"/>
<dbReference type="AlphaFoldDB" id="A0A345P9Z5"/>
<evidence type="ECO:0000313" key="2">
    <source>
        <dbReference type="Proteomes" id="UP000253940"/>
    </source>
</evidence>
<sequence>MKVASKRMSPDTSVDQLNIHPKYIGLLQAAGIETIRDFEHWTLERLATQGIGPAGLEILNRQLQYHGYTIGTAISELDDDQSNVDLSFPVLHLPASNE</sequence>
<organism evidence="1 2">
    <name type="scientific">Aquirhabdus parva</name>
    <dbReference type="NCBI Taxonomy" id="2283318"/>
    <lineage>
        <taxon>Bacteria</taxon>
        <taxon>Pseudomonadati</taxon>
        <taxon>Pseudomonadota</taxon>
        <taxon>Gammaproteobacteria</taxon>
        <taxon>Moraxellales</taxon>
        <taxon>Moraxellaceae</taxon>
        <taxon>Aquirhabdus</taxon>
    </lineage>
</organism>
<dbReference type="SUPFAM" id="SSF47789">
    <property type="entry name" value="C-terminal domain of RNA polymerase alpha subunit"/>
    <property type="match status" value="1"/>
</dbReference>
<dbReference type="RefSeq" id="WP_114900212.1">
    <property type="nucleotide sequence ID" value="NZ_CP031222.1"/>
</dbReference>
<gene>
    <name evidence="1" type="ORF">HYN46_15415</name>
</gene>
<accession>A0A345P9Z5</accession>
<dbReference type="KEGG" id="mbah:HYN46_15415"/>
<keyword evidence="2" id="KW-1185">Reference proteome</keyword>
<dbReference type="EMBL" id="CP031222">
    <property type="protein sequence ID" value="AXI04104.1"/>
    <property type="molecule type" value="Genomic_DNA"/>
</dbReference>
<name>A0A345P9Z5_9GAMM</name>